<name>A0ABT0ZNX4_9LACO</name>
<evidence type="ECO:0000313" key="10">
    <source>
        <dbReference type="Proteomes" id="UP001523234"/>
    </source>
</evidence>
<gene>
    <name evidence="9" type="ORF">NFX39_01120</name>
</gene>
<feature type="transmembrane region" description="Helical" evidence="7">
    <location>
        <begin position="216"/>
        <end position="235"/>
    </location>
</feature>
<comment type="subcellular location">
    <subcellularLocation>
        <location evidence="1">Cell membrane</location>
        <topology evidence="1">Multi-pass membrane protein</topology>
    </subcellularLocation>
</comment>
<evidence type="ECO:0000256" key="1">
    <source>
        <dbReference type="ARBA" id="ARBA00004651"/>
    </source>
</evidence>
<protein>
    <submittedName>
        <fullName evidence="9">Acyltransferase family protein</fullName>
    </submittedName>
</protein>
<evidence type="ECO:0000256" key="4">
    <source>
        <dbReference type="ARBA" id="ARBA00022692"/>
    </source>
</evidence>
<sequence length="345" mass="40704">MKRYYYMDVLNILATFAVVMLHGSSYAFSNAMDHRWDVSVLIQVLFIFAVPIFFMLSGANNLDYRDREDTKTFFLKRLRRVGIPFMTWSVLWFVYENSQNWHLSWTSLRTYSQLFDGLMHNGIQPIFWYFYFIIGFYLSVPLLSKITVDKQKQLVQYLLVLNIVFVELVSYYYSMRQQPDTLLSGGLSIGFSGSIGFFILGWYLKHFPLSKKWARILYVAAVVSALIMIVLTVVLSKHRGEFQRQVYNIWGIFGFLWSAGVFVFFQNHFSEWIPSIKMQGLLKRLAGASLGVYVIHYFFIESLEQNNILMPRSWWHILVMPIIVWAISVILVWLIKKIPYLRRIV</sequence>
<proteinExistence type="inferred from homology"/>
<comment type="similarity">
    <text evidence="2">Belongs to the acyltransferase 3 family.</text>
</comment>
<comment type="caution">
    <text evidence="9">The sequence shown here is derived from an EMBL/GenBank/DDBJ whole genome shotgun (WGS) entry which is preliminary data.</text>
</comment>
<feature type="transmembrane region" description="Helical" evidence="7">
    <location>
        <begin position="126"/>
        <end position="143"/>
    </location>
</feature>
<dbReference type="RefSeq" id="WP_252442189.1">
    <property type="nucleotide sequence ID" value="NZ_JAMWYK010000001.1"/>
</dbReference>
<feature type="transmembrane region" description="Helical" evidence="7">
    <location>
        <begin position="78"/>
        <end position="95"/>
    </location>
</feature>
<feature type="transmembrane region" description="Helical" evidence="7">
    <location>
        <begin position="40"/>
        <end position="57"/>
    </location>
</feature>
<keyword evidence="5 7" id="KW-1133">Transmembrane helix</keyword>
<dbReference type="PANTHER" id="PTHR40074">
    <property type="entry name" value="O-ACETYLTRANSFERASE WECH"/>
    <property type="match status" value="1"/>
</dbReference>
<reference evidence="9 10" key="1">
    <citation type="submission" date="2022-06" db="EMBL/GenBank/DDBJ databases">
        <title>Fructobacillus taiwanensis sp. nov., isolated from the honeybee.</title>
        <authorList>
            <person name="Chen Y.-S."/>
            <person name="Wang L.-T."/>
            <person name="Lee Y.-S."/>
            <person name="Chang Y.-C."/>
            <person name="Wu H.-C."/>
            <person name="Liao C.-Y."/>
            <person name="Chen W.-H."/>
            <person name="Deng J.-N."/>
            <person name="Wang Y.-H."/>
        </authorList>
    </citation>
    <scope>NUCLEOTIDE SEQUENCE [LARGE SCALE GENOMIC DNA]</scope>
    <source>
        <strain evidence="9 10">W13</strain>
    </source>
</reference>
<keyword evidence="9" id="KW-0808">Transferase</keyword>
<feature type="transmembrane region" description="Helical" evidence="7">
    <location>
        <begin position="314"/>
        <end position="335"/>
    </location>
</feature>
<dbReference type="Pfam" id="PF01757">
    <property type="entry name" value="Acyl_transf_3"/>
    <property type="match status" value="1"/>
</dbReference>
<evidence type="ECO:0000256" key="6">
    <source>
        <dbReference type="ARBA" id="ARBA00023136"/>
    </source>
</evidence>
<keyword evidence="3" id="KW-1003">Cell membrane</keyword>
<feature type="transmembrane region" description="Helical" evidence="7">
    <location>
        <begin position="281"/>
        <end position="299"/>
    </location>
</feature>
<feature type="domain" description="Acyltransferase 3" evidence="8">
    <location>
        <begin position="5"/>
        <end position="332"/>
    </location>
</feature>
<evidence type="ECO:0000256" key="2">
    <source>
        <dbReference type="ARBA" id="ARBA00007400"/>
    </source>
</evidence>
<feature type="transmembrane region" description="Helical" evidence="7">
    <location>
        <begin position="9"/>
        <end position="28"/>
    </location>
</feature>
<accession>A0ABT0ZNX4</accession>
<evidence type="ECO:0000256" key="7">
    <source>
        <dbReference type="SAM" id="Phobius"/>
    </source>
</evidence>
<dbReference type="PANTHER" id="PTHR40074:SF2">
    <property type="entry name" value="O-ACETYLTRANSFERASE WECH"/>
    <property type="match status" value="1"/>
</dbReference>
<dbReference type="EMBL" id="JAMWYK010000001">
    <property type="protein sequence ID" value="MCO0831695.1"/>
    <property type="molecule type" value="Genomic_DNA"/>
</dbReference>
<evidence type="ECO:0000256" key="5">
    <source>
        <dbReference type="ARBA" id="ARBA00022989"/>
    </source>
</evidence>
<dbReference type="GO" id="GO:0016746">
    <property type="term" value="F:acyltransferase activity"/>
    <property type="evidence" value="ECO:0007669"/>
    <property type="project" value="UniProtKB-KW"/>
</dbReference>
<dbReference type="InterPro" id="IPR002656">
    <property type="entry name" value="Acyl_transf_3_dom"/>
</dbReference>
<evidence type="ECO:0000256" key="3">
    <source>
        <dbReference type="ARBA" id="ARBA00022475"/>
    </source>
</evidence>
<feature type="transmembrane region" description="Helical" evidence="7">
    <location>
        <begin position="185"/>
        <end position="204"/>
    </location>
</feature>
<dbReference type="Proteomes" id="UP001523234">
    <property type="component" value="Unassembled WGS sequence"/>
</dbReference>
<keyword evidence="4 7" id="KW-0812">Transmembrane</keyword>
<organism evidence="9 10">
    <name type="scientific">Fructobacillus apis</name>
    <dbReference type="NCBI Taxonomy" id="2935017"/>
    <lineage>
        <taxon>Bacteria</taxon>
        <taxon>Bacillati</taxon>
        <taxon>Bacillota</taxon>
        <taxon>Bacilli</taxon>
        <taxon>Lactobacillales</taxon>
        <taxon>Lactobacillaceae</taxon>
        <taxon>Fructobacillus</taxon>
    </lineage>
</organism>
<feature type="transmembrane region" description="Helical" evidence="7">
    <location>
        <begin position="247"/>
        <end position="269"/>
    </location>
</feature>
<evidence type="ECO:0000259" key="8">
    <source>
        <dbReference type="Pfam" id="PF01757"/>
    </source>
</evidence>
<feature type="transmembrane region" description="Helical" evidence="7">
    <location>
        <begin position="155"/>
        <end position="173"/>
    </location>
</feature>
<keyword evidence="10" id="KW-1185">Reference proteome</keyword>
<evidence type="ECO:0000313" key="9">
    <source>
        <dbReference type="EMBL" id="MCO0831695.1"/>
    </source>
</evidence>
<keyword evidence="6 7" id="KW-0472">Membrane</keyword>
<keyword evidence="9" id="KW-0012">Acyltransferase</keyword>